<dbReference type="PANTHER" id="PTHR34934:SF1">
    <property type="entry name" value="FLAVIN-DEPENDENT THYMIDYLATE SYNTHASE"/>
    <property type="match status" value="1"/>
</dbReference>
<keyword evidence="2" id="KW-1185">Reference proteome</keyword>
<evidence type="ECO:0000313" key="1">
    <source>
        <dbReference type="EMBL" id="QOR57670.1"/>
    </source>
</evidence>
<dbReference type="EMBL" id="MT774408">
    <property type="protein sequence ID" value="QOR57670.1"/>
    <property type="molecule type" value="Genomic_DNA"/>
</dbReference>
<dbReference type="GO" id="GO:0006231">
    <property type="term" value="P:dTMP biosynthetic process"/>
    <property type="evidence" value="ECO:0007669"/>
    <property type="project" value="InterPro"/>
</dbReference>
<dbReference type="SUPFAM" id="SSF69796">
    <property type="entry name" value="Thymidylate synthase-complementing protein Thy1"/>
    <property type="match status" value="1"/>
</dbReference>
<accession>A0A7M1RXD5</accession>
<dbReference type="Pfam" id="PF02511">
    <property type="entry name" value="Thy1"/>
    <property type="match status" value="2"/>
</dbReference>
<dbReference type="RefSeq" id="YP_010113310.1">
    <property type="nucleotide sequence ID" value="NC_055901.1"/>
</dbReference>
<dbReference type="GO" id="GO:0050797">
    <property type="term" value="F:thymidylate synthase (FAD) activity"/>
    <property type="evidence" value="ECO:0007669"/>
    <property type="project" value="InterPro"/>
</dbReference>
<sequence length="277" mass="33057">MKLIDQSYEICKTHGYTLRDVYKDIERAARISYKSEDKITEDSAEKMVQHLIKMKHYSPLEFGTIYLKFDTENNLDVLDKYDYNKFSTITITKDSTRYITTNYRVIVENHWEDDLQYMCAPTRYHQRRTIVKFITNRAVSHELVRHRSMSFMQESQRYVAYDKDKFGNELTFIKPALKQQELGKDTNKTTLMSLLFSHIEDTYMKLRAFGLTPQQARIVLPNATKTELYMCGFDKDWEHFFSLRDVPTVDPQMYDLIHPLHKDYEETIKSRRETENG</sequence>
<dbReference type="PROSITE" id="PS51331">
    <property type="entry name" value="THYX"/>
    <property type="match status" value="1"/>
</dbReference>
<dbReference type="CDD" id="cd20175">
    <property type="entry name" value="ThyX"/>
    <property type="match status" value="1"/>
</dbReference>
<organism evidence="1 2">
    <name type="scientific">uncultured phage cr130_1</name>
    <dbReference type="NCBI Taxonomy" id="2772092"/>
    <lineage>
        <taxon>Viruses</taxon>
        <taxon>Duplodnaviria</taxon>
        <taxon>Heunggongvirae</taxon>
        <taxon>Uroviricota</taxon>
        <taxon>Caudoviricetes</taxon>
        <taxon>Crassvirales</taxon>
        <taxon>Suoliviridae</taxon>
        <taxon>Oafivirinae</taxon>
        <taxon>Chuhaivirus</taxon>
        <taxon>Chuhaivirus simiae</taxon>
    </lineage>
</organism>
<dbReference type="GeneID" id="65131823"/>
<reference evidence="1 2" key="1">
    <citation type="submission" date="2020-07" db="EMBL/GenBank/DDBJ databases">
        <title>Taxonomic proposal: Crassvirales, a new order of highly abundant and diverse bacterial viruses.</title>
        <authorList>
            <person name="Shkoporov A.N."/>
            <person name="Stockdale S.R."/>
            <person name="Guerin E."/>
            <person name="Ross R.P."/>
            <person name="Hill C."/>
        </authorList>
    </citation>
    <scope>NUCLEOTIDE SEQUENCE [LARGE SCALE GENOMIC DNA]</scope>
</reference>
<dbReference type="InterPro" id="IPR036098">
    <property type="entry name" value="Thymidylate_synthase_ThyX_sf"/>
</dbReference>
<name>A0A7M1RXD5_9CAUD</name>
<dbReference type="GO" id="GO:0004799">
    <property type="term" value="F:thymidylate synthase activity"/>
    <property type="evidence" value="ECO:0007669"/>
    <property type="project" value="TreeGrafter"/>
</dbReference>
<dbReference type="GO" id="GO:0050660">
    <property type="term" value="F:flavin adenine dinucleotide binding"/>
    <property type="evidence" value="ECO:0007669"/>
    <property type="project" value="InterPro"/>
</dbReference>
<proteinExistence type="predicted"/>
<dbReference type="KEGG" id="vg:65131823"/>
<dbReference type="Gene3D" id="3.30.1360.170">
    <property type="match status" value="2"/>
</dbReference>
<dbReference type="GO" id="GO:0070402">
    <property type="term" value="F:NADPH binding"/>
    <property type="evidence" value="ECO:0007669"/>
    <property type="project" value="TreeGrafter"/>
</dbReference>
<dbReference type="InterPro" id="IPR003669">
    <property type="entry name" value="Thymidylate_synthase_ThyX"/>
</dbReference>
<protein>
    <submittedName>
        <fullName evidence="1">Thymidylate synthase, flavin-dependent</fullName>
    </submittedName>
</protein>
<dbReference type="PANTHER" id="PTHR34934">
    <property type="entry name" value="FLAVIN-DEPENDENT THYMIDYLATE SYNTHASE"/>
    <property type="match status" value="1"/>
</dbReference>
<dbReference type="Proteomes" id="UP000594028">
    <property type="component" value="Segment"/>
</dbReference>
<evidence type="ECO:0000313" key="2">
    <source>
        <dbReference type="Proteomes" id="UP000594028"/>
    </source>
</evidence>